<proteinExistence type="predicted"/>
<feature type="domain" description="Cyclic nucleotide-binding" evidence="1">
    <location>
        <begin position="45"/>
        <end position="145"/>
    </location>
</feature>
<comment type="caution">
    <text evidence="2">The sequence shown here is derived from an EMBL/GenBank/DDBJ whole genome shotgun (WGS) entry which is preliminary data.</text>
</comment>
<reference evidence="2" key="1">
    <citation type="submission" date="2023-07" db="EMBL/GenBank/DDBJ databases">
        <title>Genome content predicts the carbon catabolic preferences of heterotrophic bacteria.</title>
        <authorList>
            <person name="Gralka M."/>
        </authorList>
    </citation>
    <scope>NUCLEOTIDE SEQUENCE</scope>
    <source>
        <strain evidence="2">I3M17_2</strain>
    </source>
</reference>
<evidence type="ECO:0000313" key="2">
    <source>
        <dbReference type="EMBL" id="MDO6422656.1"/>
    </source>
</evidence>
<protein>
    <submittedName>
        <fullName evidence="2">Crp/Fnr family transcriptional regulator</fullName>
    </submittedName>
</protein>
<dbReference type="InterPro" id="IPR000595">
    <property type="entry name" value="cNMP-bd_dom"/>
</dbReference>
<evidence type="ECO:0000313" key="3">
    <source>
        <dbReference type="Proteomes" id="UP001169760"/>
    </source>
</evidence>
<gene>
    <name evidence="2" type="ORF">Q4521_09240</name>
</gene>
<organism evidence="2 3">
    <name type="scientific">Saccharophagus degradans</name>
    <dbReference type="NCBI Taxonomy" id="86304"/>
    <lineage>
        <taxon>Bacteria</taxon>
        <taxon>Pseudomonadati</taxon>
        <taxon>Pseudomonadota</taxon>
        <taxon>Gammaproteobacteria</taxon>
        <taxon>Cellvibrionales</taxon>
        <taxon>Cellvibrionaceae</taxon>
        <taxon>Saccharophagus</taxon>
    </lineage>
</organism>
<accession>A0AAW7X7E9</accession>
<dbReference type="Pfam" id="PF00027">
    <property type="entry name" value="cNMP_binding"/>
    <property type="match status" value="1"/>
</dbReference>
<dbReference type="EMBL" id="JAUOPB010000006">
    <property type="protein sequence ID" value="MDO6422656.1"/>
    <property type="molecule type" value="Genomic_DNA"/>
</dbReference>
<dbReference type="RefSeq" id="WP_216064935.1">
    <property type="nucleotide sequence ID" value="NZ_JAHKPP010000037.1"/>
</dbReference>
<dbReference type="PROSITE" id="PS50042">
    <property type="entry name" value="CNMP_BINDING_3"/>
    <property type="match status" value="1"/>
</dbReference>
<sequence>MKIVASLASHKQQALSQLKTAIDAYLPLSLSTWQAMQQLCSLTKLDKNQTLYPVGAIPKSFAFVVSGLVRVFITDEKGSEYNKHFFTEAMFPGAMTSLLTQTPSLYCYQAIEQSVVIEIDFKGYRELLLQADDLKLFHIYYLEKNWLLAKDAREVEIVQQDASERYAQFVENNIALAQRLPQYHIASHLGITPTQLSRIRKKLVV</sequence>
<name>A0AAW7X7E9_9GAMM</name>
<evidence type="ECO:0000259" key="1">
    <source>
        <dbReference type="PROSITE" id="PS50042"/>
    </source>
</evidence>
<dbReference type="AlphaFoldDB" id="A0AAW7X7E9"/>
<dbReference type="Proteomes" id="UP001169760">
    <property type="component" value="Unassembled WGS sequence"/>
</dbReference>
<dbReference type="CDD" id="cd00038">
    <property type="entry name" value="CAP_ED"/>
    <property type="match status" value="1"/>
</dbReference>